<dbReference type="RefSeq" id="WP_205042400.1">
    <property type="nucleotide sequence ID" value="NZ_CAJVAX010000012.1"/>
</dbReference>
<proteinExistence type="predicted"/>
<reference evidence="1" key="1">
    <citation type="submission" date="2021-06" db="EMBL/GenBank/DDBJ databases">
        <authorList>
            <person name="Arsene-Ploetze F."/>
        </authorList>
    </citation>
    <scope>NUCLEOTIDE SEQUENCE</scope>
    <source>
        <strain evidence="1">SBRY1</strain>
    </source>
</reference>
<protein>
    <submittedName>
        <fullName evidence="1">Uncharacterized protein</fullName>
    </submittedName>
</protein>
<name>A0A9W4GZF5_9ACTN</name>
<sequence length="64" mass="6449">MSEGLRPSATSPGLHIKGGSYSTAPTGEYACHCGATDSAKGTTAVKALVEAYSDHKASHAEAGR</sequence>
<dbReference type="EMBL" id="CAJVAX010000012">
    <property type="protein sequence ID" value="CAG7626195.1"/>
    <property type="molecule type" value="Genomic_DNA"/>
</dbReference>
<comment type="caution">
    <text evidence="1">The sequence shown here is derived from an EMBL/GenBank/DDBJ whole genome shotgun (WGS) entry which is preliminary data.</text>
</comment>
<evidence type="ECO:0000313" key="2">
    <source>
        <dbReference type="Proteomes" id="UP001153328"/>
    </source>
</evidence>
<gene>
    <name evidence="1" type="ORF">SBRY_20237</name>
</gene>
<accession>A0A9W4GZF5</accession>
<dbReference type="AlphaFoldDB" id="A0A9W4GZF5"/>
<dbReference type="Proteomes" id="UP001153328">
    <property type="component" value="Unassembled WGS sequence"/>
</dbReference>
<keyword evidence="2" id="KW-1185">Reference proteome</keyword>
<organism evidence="1 2">
    <name type="scientific">Actinacidiphila bryophytorum</name>
    <dbReference type="NCBI Taxonomy" id="1436133"/>
    <lineage>
        <taxon>Bacteria</taxon>
        <taxon>Bacillati</taxon>
        <taxon>Actinomycetota</taxon>
        <taxon>Actinomycetes</taxon>
        <taxon>Kitasatosporales</taxon>
        <taxon>Streptomycetaceae</taxon>
        <taxon>Actinacidiphila</taxon>
    </lineage>
</organism>
<evidence type="ECO:0000313" key="1">
    <source>
        <dbReference type="EMBL" id="CAG7626195.1"/>
    </source>
</evidence>